<protein>
    <recommendedName>
        <fullName evidence="12">Malectin domain-containing protein</fullName>
    </recommendedName>
</protein>
<gene>
    <name evidence="13" type="ORF">GTQ38_04820</name>
</gene>
<evidence type="ECO:0000256" key="8">
    <source>
        <dbReference type="ARBA" id="ARBA00023180"/>
    </source>
</evidence>
<evidence type="ECO:0000256" key="5">
    <source>
        <dbReference type="ARBA" id="ARBA00022824"/>
    </source>
</evidence>
<dbReference type="PANTHER" id="PTHR13460">
    <property type="match status" value="1"/>
</dbReference>
<evidence type="ECO:0000256" key="1">
    <source>
        <dbReference type="ARBA" id="ARBA00004115"/>
    </source>
</evidence>
<keyword evidence="8" id="KW-0325">Glycoprotein</keyword>
<dbReference type="EMBL" id="WXYO01000002">
    <property type="protein sequence ID" value="NAS11312.1"/>
    <property type="molecule type" value="Genomic_DNA"/>
</dbReference>
<dbReference type="PROSITE" id="PS51257">
    <property type="entry name" value="PROKAR_LIPOPROTEIN"/>
    <property type="match status" value="1"/>
</dbReference>
<comment type="similarity">
    <text evidence="2">Belongs to the malectin family.</text>
</comment>
<evidence type="ECO:0000256" key="6">
    <source>
        <dbReference type="ARBA" id="ARBA00022989"/>
    </source>
</evidence>
<evidence type="ECO:0000313" key="14">
    <source>
        <dbReference type="Proteomes" id="UP000475249"/>
    </source>
</evidence>
<evidence type="ECO:0000259" key="12">
    <source>
        <dbReference type="Pfam" id="PF11721"/>
    </source>
</evidence>
<feature type="domain" description="Malectin" evidence="12">
    <location>
        <begin position="69"/>
        <end position="222"/>
    </location>
</feature>
<keyword evidence="7" id="KW-0472">Membrane</keyword>
<feature type="chain" id="PRO_5026834095" description="Malectin domain-containing protein" evidence="11">
    <location>
        <begin position="25"/>
        <end position="232"/>
    </location>
</feature>
<evidence type="ECO:0000256" key="11">
    <source>
        <dbReference type="SAM" id="SignalP"/>
    </source>
</evidence>
<evidence type="ECO:0000256" key="3">
    <source>
        <dbReference type="ARBA" id="ARBA00022692"/>
    </source>
</evidence>
<comment type="subcellular location">
    <subcellularLocation>
        <location evidence="1">Endoplasmic reticulum membrane</location>
        <topology evidence="1">Single-pass type I membrane protein</topology>
    </subcellularLocation>
</comment>
<keyword evidence="3" id="KW-0812">Transmembrane</keyword>
<dbReference type="InterPro" id="IPR039155">
    <property type="entry name" value="MLEC"/>
</dbReference>
<evidence type="ECO:0000256" key="4">
    <source>
        <dbReference type="ARBA" id="ARBA00022729"/>
    </source>
</evidence>
<dbReference type="Pfam" id="PF11721">
    <property type="entry name" value="Malectin"/>
    <property type="match status" value="1"/>
</dbReference>
<feature type="compositionally biased region" description="Acidic residues" evidence="10">
    <location>
        <begin position="41"/>
        <end position="63"/>
    </location>
</feature>
<evidence type="ECO:0000256" key="7">
    <source>
        <dbReference type="ARBA" id="ARBA00023136"/>
    </source>
</evidence>
<keyword evidence="9" id="KW-0119">Carbohydrate metabolism</keyword>
<organism evidence="13 14">
    <name type="scientific">Poritiphilus flavus</name>
    <dbReference type="NCBI Taxonomy" id="2697053"/>
    <lineage>
        <taxon>Bacteria</taxon>
        <taxon>Pseudomonadati</taxon>
        <taxon>Bacteroidota</taxon>
        <taxon>Flavobacteriia</taxon>
        <taxon>Flavobacteriales</taxon>
        <taxon>Flavobacteriaceae</taxon>
        <taxon>Poritiphilus</taxon>
    </lineage>
</organism>
<keyword evidence="5" id="KW-0256">Endoplasmic reticulum</keyword>
<feature type="signal peptide" evidence="11">
    <location>
        <begin position="1"/>
        <end position="24"/>
    </location>
</feature>
<accession>A0A6L9E9S4</accession>
<dbReference type="GO" id="GO:0030246">
    <property type="term" value="F:carbohydrate binding"/>
    <property type="evidence" value="ECO:0007669"/>
    <property type="project" value="InterPro"/>
</dbReference>
<dbReference type="GO" id="GO:0016020">
    <property type="term" value="C:membrane"/>
    <property type="evidence" value="ECO:0007669"/>
    <property type="project" value="TreeGrafter"/>
</dbReference>
<dbReference type="Gene3D" id="2.60.120.430">
    <property type="entry name" value="Galactose-binding lectin"/>
    <property type="match status" value="1"/>
</dbReference>
<proteinExistence type="inferred from homology"/>
<dbReference type="Proteomes" id="UP000475249">
    <property type="component" value="Unassembled WGS sequence"/>
</dbReference>
<keyword evidence="14" id="KW-1185">Reference proteome</keyword>
<dbReference type="SUPFAM" id="SSF49785">
    <property type="entry name" value="Galactose-binding domain-like"/>
    <property type="match status" value="1"/>
</dbReference>
<evidence type="ECO:0000256" key="9">
    <source>
        <dbReference type="ARBA" id="ARBA00023277"/>
    </source>
</evidence>
<dbReference type="InterPro" id="IPR021720">
    <property type="entry name" value="Malectin_dom"/>
</dbReference>
<dbReference type="PANTHER" id="PTHR13460:SF0">
    <property type="entry name" value="MALECTIN"/>
    <property type="match status" value="1"/>
</dbReference>
<dbReference type="InterPro" id="IPR008979">
    <property type="entry name" value="Galactose-bd-like_sf"/>
</dbReference>
<evidence type="ECO:0000256" key="10">
    <source>
        <dbReference type="SAM" id="MobiDB-lite"/>
    </source>
</evidence>
<reference evidence="13 14" key="1">
    <citation type="submission" date="2020-01" db="EMBL/GenBank/DDBJ databases">
        <title>Bacteria diversity of Porities sp.</title>
        <authorList>
            <person name="Wang G."/>
        </authorList>
    </citation>
    <scope>NUCLEOTIDE SEQUENCE [LARGE SCALE GENOMIC DNA]</scope>
    <source>
        <strain evidence="13 14">R33</strain>
    </source>
</reference>
<feature type="region of interest" description="Disordered" evidence="10">
    <location>
        <begin position="30"/>
        <end position="65"/>
    </location>
</feature>
<keyword evidence="4 11" id="KW-0732">Signal</keyword>
<keyword evidence="6" id="KW-1133">Transmembrane helix</keyword>
<comment type="caution">
    <text evidence="13">The sequence shown here is derived from an EMBL/GenBank/DDBJ whole genome shotgun (WGS) entry which is preliminary data.</text>
</comment>
<evidence type="ECO:0000256" key="2">
    <source>
        <dbReference type="ARBA" id="ARBA00009141"/>
    </source>
</evidence>
<name>A0A6L9E9S4_9FLAO</name>
<dbReference type="AlphaFoldDB" id="A0A6L9E9S4"/>
<dbReference type="RefSeq" id="WP_161434348.1">
    <property type="nucleotide sequence ID" value="NZ_WXYO01000002.1"/>
</dbReference>
<sequence length="232" mass="24900">MKAKIPSFLIVFLLASSLCLSTFSCGGSDDNIEPVGMADDTPTDDTPTDDTPTDDTPTDDDPIISDNPVIRINAGGEMVEVDGMVFEQDIYFTEPSDTFYNENVGDIMSTEQDTLYVTERITGTSSGGFSYEIPISNGDYNVNLYFAEIFWGAPDPGDPSGGVGSRIFDVDIEGVVVLNDYDITGEVGLATAVIKTFTVKVEDEVLNIVFTASVDQPKISAIEVLGDGMILP</sequence>
<evidence type="ECO:0000313" key="13">
    <source>
        <dbReference type="EMBL" id="NAS11312.1"/>
    </source>
</evidence>